<protein>
    <submittedName>
        <fullName evidence="1">Uncharacterized protein</fullName>
    </submittedName>
</protein>
<name>A0A314YAI0_PRUYE</name>
<evidence type="ECO:0000313" key="1">
    <source>
        <dbReference type="EMBL" id="PQQ01158.1"/>
    </source>
</evidence>
<dbReference type="AlphaFoldDB" id="A0A314YAI0"/>
<gene>
    <name evidence="1" type="ORF">Pyn_17568</name>
</gene>
<accession>A0A314YAI0</accession>
<comment type="caution">
    <text evidence="1">The sequence shown here is derived from an EMBL/GenBank/DDBJ whole genome shotgun (WGS) entry which is preliminary data.</text>
</comment>
<reference evidence="1 2" key="1">
    <citation type="submission" date="2018-02" db="EMBL/GenBank/DDBJ databases">
        <title>Draft genome of wild Prunus yedoensis var. nudiflora.</title>
        <authorList>
            <person name="Baek S."/>
            <person name="Kim J.-H."/>
            <person name="Choi K."/>
            <person name="Kim G.-B."/>
            <person name="Cho A."/>
            <person name="Jang H."/>
            <person name="Shin C.-H."/>
            <person name="Yu H.-J."/>
            <person name="Mun J.-H."/>
        </authorList>
    </citation>
    <scope>NUCLEOTIDE SEQUENCE [LARGE SCALE GENOMIC DNA]</scope>
    <source>
        <strain evidence="2">cv. Jeju island</strain>
        <tissue evidence="1">Leaf</tissue>
    </source>
</reference>
<proteinExistence type="predicted"/>
<sequence length="166" mass="18250">MKGEKDGEELWVILAVSGSLTVTLSKLCQSARTGEIGEMGKDSTKITGFACERGSLLSEGCGLICWVEETLFIAAGNGSSPRNPNGFFPIELGFPLSFFSSFLTYLMMAKSALPNPTKSKIFGSSMLLPPAASEESFHFHPSSFSSFFLFLWPNMMKERKWVRLLV</sequence>
<dbReference type="EMBL" id="PJQY01001594">
    <property type="protein sequence ID" value="PQQ01158.1"/>
    <property type="molecule type" value="Genomic_DNA"/>
</dbReference>
<dbReference type="Proteomes" id="UP000250321">
    <property type="component" value="Unassembled WGS sequence"/>
</dbReference>
<organism evidence="1 2">
    <name type="scientific">Prunus yedoensis var. nudiflora</name>
    <dbReference type="NCBI Taxonomy" id="2094558"/>
    <lineage>
        <taxon>Eukaryota</taxon>
        <taxon>Viridiplantae</taxon>
        <taxon>Streptophyta</taxon>
        <taxon>Embryophyta</taxon>
        <taxon>Tracheophyta</taxon>
        <taxon>Spermatophyta</taxon>
        <taxon>Magnoliopsida</taxon>
        <taxon>eudicotyledons</taxon>
        <taxon>Gunneridae</taxon>
        <taxon>Pentapetalae</taxon>
        <taxon>rosids</taxon>
        <taxon>fabids</taxon>
        <taxon>Rosales</taxon>
        <taxon>Rosaceae</taxon>
        <taxon>Amygdaloideae</taxon>
        <taxon>Amygdaleae</taxon>
        <taxon>Prunus</taxon>
    </lineage>
</organism>
<evidence type="ECO:0000313" key="2">
    <source>
        <dbReference type="Proteomes" id="UP000250321"/>
    </source>
</evidence>
<keyword evidence="2" id="KW-1185">Reference proteome</keyword>